<comment type="caution">
    <text evidence="1">The sequence shown here is derived from an EMBL/GenBank/DDBJ whole genome shotgun (WGS) entry which is preliminary data.</text>
</comment>
<evidence type="ECO:0000313" key="2">
    <source>
        <dbReference type="Proteomes" id="UP000789901"/>
    </source>
</evidence>
<keyword evidence="2" id="KW-1185">Reference proteome</keyword>
<protein>
    <submittedName>
        <fullName evidence="1">1420_t:CDS:1</fullName>
    </submittedName>
</protein>
<accession>A0ABN7WUY9</accession>
<proteinExistence type="predicted"/>
<organism evidence="1 2">
    <name type="scientific">Gigaspora margarita</name>
    <dbReference type="NCBI Taxonomy" id="4874"/>
    <lineage>
        <taxon>Eukaryota</taxon>
        <taxon>Fungi</taxon>
        <taxon>Fungi incertae sedis</taxon>
        <taxon>Mucoromycota</taxon>
        <taxon>Glomeromycotina</taxon>
        <taxon>Glomeromycetes</taxon>
        <taxon>Diversisporales</taxon>
        <taxon>Gigasporaceae</taxon>
        <taxon>Gigaspora</taxon>
    </lineage>
</organism>
<gene>
    <name evidence="1" type="ORF">GMARGA_LOCUS35470</name>
</gene>
<dbReference type="Proteomes" id="UP000789901">
    <property type="component" value="Unassembled WGS sequence"/>
</dbReference>
<evidence type="ECO:0000313" key="1">
    <source>
        <dbReference type="EMBL" id="CAG8841515.1"/>
    </source>
</evidence>
<dbReference type="EMBL" id="CAJVQB010066074">
    <property type="protein sequence ID" value="CAG8841515.1"/>
    <property type="molecule type" value="Genomic_DNA"/>
</dbReference>
<reference evidence="1 2" key="1">
    <citation type="submission" date="2021-06" db="EMBL/GenBank/DDBJ databases">
        <authorList>
            <person name="Kallberg Y."/>
            <person name="Tangrot J."/>
            <person name="Rosling A."/>
        </authorList>
    </citation>
    <scope>NUCLEOTIDE SEQUENCE [LARGE SCALE GENOMIC DNA]</scope>
    <source>
        <strain evidence="1 2">120-4 pot B 10/14</strain>
    </source>
</reference>
<feature type="non-terminal residue" evidence="1">
    <location>
        <position position="1"/>
    </location>
</feature>
<name>A0ABN7WUY9_GIGMA</name>
<sequence length="70" mass="8187">KQDLEFVQDKLIEIVIKMMKEYPNATKQGNYIKNLNFSNVMKNDALYKICKVKKDGDKRFKASTNNDQAE</sequence>